<protein>
    <recommendedName>
        <fullName evidence="2">RNase H type-1 domain-containing protein</fullName>
    </recommendedName>
</protein>
<feature type="compositionally biased region" description="Basic and acidic residues" evidence="1">
    <location>
        <begin position="322"/>
        <end position="331"/>
    </location>
</feature>
<dbReference type="SUPFAM" id="SSF56672">
    <property type="entry name" value="DNA/RNA polymerases"/>
    <property type="match status" value="1"/>
</dbReference>
<dbReference type="EMBL" id="OIVN01003716">
    <property type="protein sequence ID" value="SPD13126.1"/>
    <property type="molecule type" value="Genomic_DNA"/>
</dbReference>
<name>A0A2N9HFN3_FAGSY</name>
<evidence type="ECO:0000313" key="3">
    <source>
        <dbReference type="EMBL" id="SPD13126.1"/>
    </source>
</evidence>
<dbReference type="InterPro" id="IPR043502">
    <property type="entry name" value="DNA/RNA_pol_sf"/>
</dbReference>
<dbReference type="Pfam" id="PF13456">
    <property type="entry name" value="RVT_3"/>
    <property type="match status" value="1"/>
</dbReference>
<dbReference type="InterPro" id="IPR043128">
    <property type="entry name" value="Rev_trsase/Diguanyl_cyclase"/>
</dbReference>
<dbReference type="GO" id="GO:0003676">
    <property type="term" value="F:nucleic acid binding"/>
    <property type="evidence" value="ECO:0007669"/>
    <property type="project" value="InterPro"/>
</dbReference>
<proteinExistence type="predicted"/>
<dbReference type="GO" id="GO:0004523">
    <property type="term" value="F:RNA-DNA hybrid ribonuclease activity"/>
    <property type="evidence" value="ECO:0007669"/>
    <property type="project" value="InterPro"/>
</dbReference>
<sequence length="1066" mass="123208">MVLTRARSMEKNLHVAGPSGPPPPKQTPIEKQVQTLAENIQELTRQNQILMEKFICQEANIEREVVSPKDGEESRKEHKDETKGESHKPHARTIATETTVKWGDELREVKVQMGEIQDAVKSKNTKNLDCPVHKTDSPFTGDMVSYPLPSKFRTPQLESFDGSKDPLDHLESFKTMMCLQGLSKHFVNHFIGGQRHGRPTTHLLNDKQKDGESLRSYLTKFNREVLLVDEAHDKVVLIAFIFGPQPCNFLFSMYKDPPSTMAEMMYEAQKYMNEEDALQARDVTSRKKRKFDTDDRLSNSRMKSQRTNERGNEGRKRHKERRHEDRRHEDRRKLRGRFTSFTPLTILVDQVFYHIQDNPALKWPGKLRKSLDKRDKDKHCRFHRDHGHNTEDCFVLKQQIEEFIKPSLGEIYVVVGGMAAGGTSRSSRKAYALQIHNVLVTQKALKAPRIGEMRGDQAMARECYLTSIDTEKAHQTLMVEGRRNILEPLEVMGDIALVTGDDKKTTMIRTTLSKEIRAELINFLKANADVFRLGLKGRVFAPERNVAVMEEVEKLLTARFIREVYYPEWLANVVMVKKSSGKWRMCVDFTDLNKACPKDSYPLPRIDQLVDSTVGHKLLSFMDTFSSYNQMDEADQEKTAFITSHGLFYYKVMPFGIEERRSNVSTVGKQDVPRLDRKECRSLYGRHTGQKRGRCKPFGRLEGNSFYSKGRVIPLPSGINHRCEFRLDKRRRSCLEARLLHWTIPERHKKAAMNKPDTARRLVLWAIEMIEFDVDYRPRTAIKAQALANFIAEFTHLDPEKKWRSDSQLVVGQVRGEYEAREERMKKYLKLIQKILETLEKVDFCHIPREENADADHLTRLASSGEEGERIIEYLKGGVGPENKKEAHKLRVRATRFVLLRDVLYKMGFSKPYLRCLAPKDAELRLERGGGRAFGNHHRKECEKFRLESCHLSFWDPKVEITNRTLLKMIKTRLEGAKGLWVEELPSILWVYTTTARTPTKETLFKLTFGTEAIIPVEIGMTGFRTAHYCEGKNEDLLRLNLNLIDEEGRVILKEDGPILQHQSEA</sequence>
<dbReference type="Gene3D" id="3.30.420.10">
    <property type="entry name" value="Ribonuclease H-like superfamily/Ribonuclease H"/>
    <property type="match status" value="2"/>
</dbReference>
<gene>
    <name evidence="3" type="ORF">FSB_LOCUS41008</name>
</gene>
<dbReference type="CDD" id="cd01647">
    <property type="entry name" value="RT_LTR"/>
    <property type="match status" value="1"/>
</dbReference>
<feature type="region of interest" description="Disordered" evidence="1">
    <location>
        <begin position="65"/>
        <end position="92"/>
    </location>
</feature>
<evidence type="ECO:0000259" key="2">
    <source>
        <dbReference type="Pfam" id="PF13456"/>
    </source>
</evidence>
<accession>A0A2N9HFN3</accession>
<dbReference type="InterPro" id="IPR012337">
    <property type="entry name" value="RNaseH-like_sf"/>
</dbReference>
<dbReference type="PANTHER" id="PTHR48475:SF1">
    <property type="entry name" value="RNASE H TYPE-1 DOMAIN-CONTAINING PROTEIN"/>
    <property type="match status" value="1"/>
</dbReference>
<dbReference type="PANTHER" id="PTHR48475">
    <property type="entry name" value="RIBONUCLEASE H"/>
    <property type="match status" value="1"/>
</dbReference>
<dbReference type="Gene3D" id="3.30.70.270">
    <property type="match status" value="1"/>
</dbReference>
<dbReference type="SUPFAM" id="SSF53098">
    <property type="entry name" value="Ribonuclease H-like"/>
    <property type="match status" value="1"/>
</dbReference>
<feature type="domain" description="RNase H type-1" evidence="2">
    <location>
        <begin position="805"/>
        <end position="860"/>
    </location>
</feature>
<evidence type="ECO:0000256" key="1">
    <source>
        <dbReference type="SAM" id="MobiDB-lite"/>
    </source>
</evidence>
<organism evidence="3">
    <name type="scientific">Fagus sylvatica</name>
    <name type="common">Beechnut</name>
    <dbReference type="NCBI Taxonomy" id="28930"/>
    <lineage>
        <taxon>Eukaryota</taxon>
        <taxon>Viridiplantae</taxon>
        <taxon>Streptophyta</taxon>
        <taxon>Embryophyta</taxon>
        <taxon>Tracheophyta</taxon>
        <taxon>Spermatophyta</taxon>
        <taxon>Magnoliopsida</taxon>
        <taxon>eudicotyledons</taxon>
        <taxon>Gunneridae</taxon>
        <taxon>Pentapetalae</taxon>
        <taxon>rosids</taxon>
        <taxon>fabids</taxon>
        <taxon>Fagales</taxon>
        <taxon>Fagaceae</taxon>
        <taxon>Fagus</taxon>
    </lineage>
</organism>
<feature type="region of interest" description="Disordered" evidence="1">
    <location>
        <begin position="1"/>
        <end position="28"/>
    </location>
</feature>
<reference evidence="3" key="1">
    <citation type="submission" date="2018-02" db="EMBL/GenBank/DDBJ databases">
        <authorList>
            <person name="Cohen D.B."/>
            <person name="Kent A.D."/>
        </authorList>
    </citation>
    <scope>NUCLEOTIDE SEQUENCE</scope>
</reference>
<dbReference type="InterPro" id="IPR002156">
    <property type="entry name" value="RNaseH_domain"/>
</dbReference>
<feature type="region of interest" description="Disordered" evidence="1">
    <location>
        <begin position="277"/>
        <end position="331"/>
    </location>
</feature>
<dbReference type="InterPro" id="IPR036397">
    <property type="entry name" value="RNaseH_sf"/>
</dbReference>
<feature type="compositionally biased region" description="Basic and acidic residues" evidence="1">
    <location>
        <begin position="65"/>
        <end position="88"/>
    </location>
</feature>
<dbReference type="AlphaFoldDB" id="A0A2N9HFN3"/>
<dbReference type="Gene3D" id="3.10.10.10">
    <property type="entry name" value="HIV Type 1 Reverse Transcriptase, subunit A, domain 1"/>
    <property type="match status" value="1"/>
</dbReference>